<gene>
    <name evidence="2" type="ORF">MtrunA17_Chr4g0041571</name>
</gene>
<sequence>MSRNMNNFTPLPRLRRTDSRAYDAPPHTSNNPHEFNEVPVFFRSITLLEPMMRGRSTPLVGSQKNSYRTSQDTIVRLNLKFSYVFSYVALTL</sequence>
<proteinExistence type="predicted"/>
<reference evidence="3" key="1">
    <citation type="journal article" date="2018" name="Nat. Plants">
        <title>Whole-genome landscape of Medicago truncatula symbiotic genes.</title>
        <authorList>
            <person name="Pecrix Y."/>
            <person name="Staton S.E."/>
            <person name="Sallet E."/>
            <person name="Lelandais-Briere C."/>
            <person name="Moreau S."/>
            <person name="Carrere S."/>
            <person name="Blein T."/>
            <person name="Jardinaud M.F."/>
            <person name="Latrasse D."/>
            <person name="Zouine M."/>
            <person name="Zahm M."/>
            <person name="Kreplak J."/>
            <person name="Mayjonade B."/>
            <person name="Satge C."/>
            <person name="Perez M."/>
            <person name="Cauet S."/>
            <person name="Marande W."/>
            <person name="Chantry-Darmon C."/>
            <person name="Lopez-Roques C."/>
            <person name="Bouchez O."/>
            <person name="Berard A."/>
            <person name="Debelle F."/>
            <person name="Munos S."/>
            <person name="Bendahmane A."/>
            <person name="Berges H."/>
            <person name="Niebel A."/>
            <person name="Buitink J."/>
            <person name="Frugier F."/>
            <person name="Benhamed M."/>
            <person name="Crespi M."/>
            <person name="Gouzy J."/>
            <person name="Gamas P."/>
        </authorList>
    </citation>
    <scope>NUCLEOTIDE SEQUENCE [LARGE SCALE GENOMIC DNA]</scope>
    <source>
        <strain evidence="3">cv. Jemalong A17</strain>
    </source>
</reference>
<protein>
    <submittedName>
        <fullName evidence="2">Uncharacterized protein</fullName>
    </submittedName>
</protein>
<feature type="region of interest" description="Disordered" evidence="1">
    <location>
        <begin position="1"/>
        <end position="35"/>
    </location>
</feature>
<dbReference type="EMBL" id="PSQE01000004">
    <property type="protein sequence ID" value="RHN61893.1"/>
    <property type="molecule type" value="Genomic_DNA"/>
</dbReference>
<evidence type="ECO:0000313" key="2">
    <source>
        <dbReference type="EMBL" id="RHN61893.1"/>
    </source>
</evidence>
<dbReference type="Gramene" id="rna24405">
    <property type="protein sequence ID" value="RHN61893.1"/>
    <property type="gene ID" value="gene24405"/>
</dbReference>
<dbReference type="Proteomes" id="UP000265566">
    <property type="component" value="Chromosome 4"/>
</dbReference>
<dbReference type="AlphaFoldDB" id="A0A396IAW2"/>
<organism evidence="2 3">
    <name type="scientific">Medicago truncatula</name>
    <name type="common">Barrel medic</name>
    <name type="synonym">Medicago tribuloides</name>
    <dbReference type="NCBI Taxonomy" id="3880"/>
    <lineage>
        <taxon>Eukaryota</taxon>
        <taxon>Viridiplantae</taxon>
        <taxon>Streptophyta</taxon>
        <taxon>Embryophyta</taxon>
        <taxon>Tracheophyta</taxon>
        <taxon>Spermatophyta</taxon>
        <taxon>Magnoliopsida</taxon>
        <taxon>eudicotyledons</taxon>
        <taxon>Gunneridae</taxon>
        <taxon>Pentapetalae</taxon>
        <taxon>rosids</taxon>
        <taxon>fabids</taxon>
        <taxon>Fabales</taxon>
        <taxon>Fabaceae</taxon>
        <taxon>Papilionoideae</taxon>
        <taxon>50 kb inversion clade</taxon>
        <taxon>NPAAA clade</taxon>
        <taxon>Hologalegina</taxon>
        <taxon>IRL clade</taxon>
        <taxon>Trifolieae</taxon>
        <taxon>Medicago</taxon>
    </lineage>
</organism>
<evidence type="ECO:0000256" key="1">
    <source>
        <dbReference type="SAM" id="MobiDB-lite"/>
    </source>
</evidence>
<evidence type="ECO:0000313" key="3">
    <source>
        <dbReference type="Proteomes" id="UP000265566"/>
    </source>
</evidence>
<name>A0A396IAW2_MEDTR</name>
<comment type="caution">
    <text evidence="2">The sequence shown here is derived from an EMBL/GenBank/DDBJ whole genome shotgun (WGS) entry which is preliminary data.</text>
</comment>
<accession>A0A396IAW2</accession>